<dbReference type="InterPro" id="IPR050703">
    <property type="entry name" value="Flavin_MAO"/>
</dbReference>
<sequence length="501" mass="55701">MATREGLFFDNSNSVLQRGLPCQGAIKPLTNNTDERVEFDVIIVGAGYAGLTACRDVCTAGEYWRGSRSAILINRAAGFSVLLLEARDRIGGRTFTTEVDGHLYEMGGTWVHWNQPHTYREMSRYGLTDLLPSHDRTFGLDSCTVHLNGKTRNVSHETAHAMTEKAFRLMCDVDGELGRSVIPYPHDPHFNPEAKYWEALSVAQRLDQIRTQISDDEAAILQARLSSIYGADMDKAGFFDMLRWWALGGYTMDGLYETGDDFKLPDGQSSFARHFFDETVGTQKLIYCFDTVVQSVHDNGRAVCVNDKWRAERLICTMPLNVLCDVKFEPGLSAQKLQAMKGGNINQGAKVHLEVSGSGHRSWSSAIYPVSRACSMSGDGLTPAGNTHLVCFGSNKEFTSPEDDARSFAADCKHVQEIDILKTIWHDWAKDPFAKGSWCMYPPDFSFKYLATLQERAGNVLFANSDWASGWRGYIDGAIERGTLAARDVATELRTSRCTAG</sequence>
<dbReference type="RefSeq" id="XP_046115575.1">
    <property type="nucleotide sequence ID" value="XM_046258709.1"/>
</dbReference>
<dbReference type="PANTHER" id="PTHR43563:SF1">
    <property type="entry name" value="AMINE OXIDASE [FLAVIN-CONTAINING] B"/>
    <property type="match status" value="1"/>
</dbReference>
<protein>
    <recommendedName>
        <fullName evidence="6">Amine oxidase</fullName>
        <ecNumber evidence="6">1.4.3.-</ecNumber>
    </recommendedName>
</protein>
<evidence type="ECO:0000256" key="6">
    <source>
        <dbReference type="RuleBase" id="RU362067"/>
    </source>
</evidence>
<dbReference type="EMBL" id="MU251267">
    <property type="protein sequence ID" value="KAG9251651.1"/>
    <property type="molecule type" value="Genomic_DNA"/>
</dbReference>
<organism evidence="8 9">
    <name type="scientific">Emericellopsis atlantica</name>
    <dbReference type="NCBI Taxonomy" id="2614577"/>
    <lineage>
        <taxon>Eukaryota</taxon>
        <taxon>Fungi</taxon>
        <taxon>Dikarya</taxon>
        <taxon>Ascomycota</taxon>
        <taxon>Pezizomycotina</taxon>
        <taxon>Sordariomycetes</taxon>
        <taxon>Hypocreomycetidae</taxon>
        <taxon>Hypocreales</taxon>
        <taxon>Bionectriaceae</taxon>
        <taxon>Emericellopsis</taxon>
    </lineage>
</organism>
<dbReference type="InterPro" id="IPR001613">
    <property type="entry name" value="Flavin_amine_oxidase"/>
</dbReference>
<evidence type="ECO:0000256" key="5">
    <source>
        <dbReference type="PIRSR" id="PIRSR601613-1"/>
    </source>
</evidence>
<comment type="similarity">
    <text evidence="2 6">Belongs to the flavin monoamine oxidase family.</text>
</comment>
<feature type="binding site" evidence="5">
    <location>
        <position position="392"/>
    </location>
    <ligand>
        <name>substrate</name>
    </ligand>
</feature>
<comment type="caution">
    <text evidence="8">The sequence shown here is derived from an EMBL/GenBank/DDBJ whole genome shotgun (WGS) entry which is preliminary data.</text>
</comment>
<dbReference type="InterPro" id="IPR036188">
    <property type="entry name" value="FAD/NAD-bd_sf"/>
</dbReference>
<evidence type="ECO:0000256" key="1">
    <source>
        <dbReference type="ARBA" id="ARBA00001974"/>
    </source>
</evidence>
<dbReference type="InterPro" id="IPR002937">
    <property type="entry name" value="Amino_oxidase"/>
</dbReference>
<dbReference type="EC" id="1.4.3.-" evidence="6"/>
<evidence type="ECO:0000256" key="2">
    <source>
        <dbReference type="ARBA" id="ARBA00005995"/>
    </source>
</evidence>
<accession>A0A9P7ZGT7</accession>
<dbReference type="Proteomes" id="UP000887229">
    <property type="component" value="Unassembled WGS sequence"/>
</dbReference>
<evidence type="ECO:0000256" key="3">
    <source>
        <dbReference type="ARBA" id="ARBA00023002"/>
    </source>
</evidence>
<proteinExistence type="inferred from homology"/>
<reference evidence="8" key="1">
    <citation type="journal article" date="2021" name="IMA Fungus">
        <title>Genomic characterization of three marine fungi, including Emericellopsis atlantica sp. nov. with signatures of a generalist lifestyle and marine biomass degradation.</title>
        <authorList>
            <person name="Hagestad O.C."/>
            <person name="Hou L."/>
            <person name="Andersen J.H."/>
            <person name="Hansen E.H."/>
            <person name="Altermark B."/>
            <person name="Li C."/>
            <person name="Kuhnert E."/>
            <person name="Cox R.J."/>
            <person name="Crous P.W."/>
            <person name="Spatafora J.W."/>
            <person name="Lail K."/>
            <person name="Amirebrahimi M."/>
            <person name="Lipzen A."/>
            <person name="Pangilinan J."/>
            <person name="Andreopoulos W."/>
            <person name="Hayes R.D."/>
            <person name="Ng V."/>
            <person name="Grigoriev I.V."/>
            <person name="Jackson S.A."/>
            <person name="Sutton T.D.S."/>
            <person name="Dobson A.D.W."/>
            <person name="Rama T."/>
        </authorList>
    </citation>
    <scope>NUCLEOTIDE SEQUENCE</scope>
    <source>
        <strain evidence="8">TS7</strain>
    </source>
</reference>
<dbReference type="GO" id="GO:0097621">
    <property type="term" value="F:monoamine oxidase activity"/>
    <property type="evidence" value="ECO:0007669"/>
    <property type="project" value="UniProtKB-EC"/>
</dbReference>
<dbReference type="GeneID" id="70289612"/>
<evidence type="ECO:0000313" key="9">
    <source>
        <dbReference type="Proteomes" id="UP000887229"/>
    </source>
</evidence>
<name>A0A9P7ZGT7_9HYPO</name>
<keyword evidence="6" id="KW-0274">FAD</keyword>
<evidence type="ECO:0000313" key="8">
    <source>
        <dbReference type="EMBL" id="KAG9251651.1"/>
    </source>
</evidence>
<feature type="domain" description="Amine oxidase" evidence="7">
    <location>
        <begin position="76"/>
        <end position="489"/>
    </location>
</feature>
<feature type="binding site" evidence="5">
    <location>
        <begin position="85"/>
        <end position="86"/>
    </location>
    <ligand>
        <name>FAD</name>
        <dbReference type="ChEBI" id="CHEBI:57692"/>
    </ligand>
</feature>
<keyword evidence="3 6" id="KW-0560">Oxidoreductase</keyword>
<evidence type="ECO:0000259" key="7">
    <source>
        <dbReference type="Pfam" id="PF01593"/>
    </source>
</evidence>
<gene>
    <name evidence="8" type="ORF">F5Z01DRAFT_275474</name>
</gene>
<dbReference type="OrthoDB" id="7777654at2759"/>
<keyword evidence="6" id="KW-0285">Flavoprotein</keyword>
<dbReference type="Gene3D" id="3.50.50.60">
    <property type="entry name" value="FAD/NAD(P)-binding domain"/>
    <property type="match status" value="2"/>
</dbReference>
<comment type="cofactor">
    <cofactor evidence="1 6">
        <name>FAD</name>
        <dbReference type="ChEBI" id="CHEBI:57692"/>
    </cofactor>
</comment>
<dbReference type="SUPFAM" id="SSF51905">
    <property type="entry name" value="FAD/NAD(P)-binding domain"/>
    <property type="match status" value="1"/>
</dbReference>
<dbReference type="AlphaFoldDB" id="A0A9P7ZGT7"/>
<comment type="catalytic activity">
    <reaction evidence="4">
        <text>a secondary aliphatic amine + O2 + H2O = a primary amine + an aldehyde + H2O2</text>
        <dbReference type="Rhea" id="RHEA:26414"/>
        <dbReference type="ChEBI" id="CHEBI:15377"/>
        <dbReference type="ChEBI" id="CHEBI:15379"/>
        <dbReference type="ChEBI" id="CHEBI:16240"/>
        <dbReference type="ChEBI" id="CHEBI:17478"/>
        <dbReference type="ChEBI" id="CHEBI:58855"/>
        <dbReference type="ChEBI" id="CHEBI:65296"/>
        <dbReference type="EC" id="1.4.3.4"/>
    </reaction>
</comment>
<keyword evidence="9" id="KW-1185">Reference proteome</keyword>
<dbReference type="Gene3D" id="3.90.660.10">
    <property type="match status" value="2"/>
</dbReference>
<dbReference type="PRINTS" id="PR00757">
    <property type="entry name" value="AMINEOXDASEF"/>
</dbReference>
<evidence type="ECO:0000256" key="4">
    <source>
        <dbReference type="ARBA" id="ARBA00048448"/>
    </source>
</evidence>
<dbReference type="Pfam" id="PF01593">
    <property type="entry name" value="Amino_oxidase"/>
    <property type="match status" value="1"/>
</dbReference>
<dbReference type="PANTHER" id="PTHR43563">
    <property type="entry name" value="AMINE OXIDASE"/>
    <property type="match status" value="1"/>
</dbReference>